<proteinExistence type="predicted"/>
<evidence type="ECO:0000313" key="3">
    <source>
        <dbReference type="EMBL" id="KAK8074776.1"/>
    </source>
</evidence>
<feature type="region of interest" description="Disordered" evidence="1">
    <location>
        <begin position="91"/>
        <end position="160"/>
    </location>
</feature>
<comment type="caution">
    <text evidence="3">The sequence shown here is derived from an EMBL/GenBank/DDBJ whole genome shotgun (WGS) entry which is preliminary data.</text>
</comment>
<reference evidence="3 4" key="1">
    <citation type="submission" date="2023-01" db="EMBL/GenBank/DDBJ databases">
        <title>Analysis of 21 Apiospora genomes using comparative genomics revels a genus with tremendous synthesis potential of carbohydrate active enzymes and secondary metabolites.</title>
        <authorList>
            <person name="Sorensen T."/>
        </authorList>
    </citation>
    <scope>NUCLEOTIDE SEQUENCE [LARGE SCALE GENOMIC DNA]</scope>
    <source>
        <strain evidence="3 4">CBS 114990</strain>
    </source>
</reference>
<evidence type="ECO:0000256" key="2">
    <source>
        <dbReference type="SAM" id="Phobius"/>
    </source>
</evidence>
<gene>
    <name evidence="3" type="ORF">PG997_009439</name>
</gene>
<dbReference type="EMBL" id="JAQQWN010000007">
    <property type="protein sequence ID" value="KAK8074776.1"/>
    <property type="molecule type" value="Genomic_DNA"/>
</dbReference>
<accession>A0ABR1VU45</accession>
<feature type="non-terminal residue" evidence="3">
    <location>
        <position position="160"/>
    </location>
</feature>
<organism evidence="3 4">
    <name type="scientific">Apiospora hydei</name>
    <dbReference type="NCBI Taxonomy" id="1337664"/>
    <lineage>
        <taxon>Eukaryota</taxon>
        <taxon>Fungi</taxon>
        <taxon>Dikarya</taxon>
        <taxon>Ascomycota</taxon>
        <taxon>Pezizomycotina</taxon>
        <taxon>Sordariomycetes</taxon>
        <taxon>Xylariomycetidae</taxon>
        <taxon>Amphisphaeriales</taxon>
        <taxon>Apiosporaceae</taxon>
        <taxon>Apiospora</taxon>
    </lineage>
</organism>
<protein>
    <submittedName>
        <fullName evidence="3">Uncharacterized protein</fullName>
    </submittedName>
</protein>
<keyword evidence="4" id="KW-1185">Reference proteome</keyword>
<feature type="transmembrane region" description="Helical" evidence="2">
    <location>
        <begin position="63"/>
        <end position="86"/>
    </location>
</feature>
<dbReference type="GeneID" id="92046814"/>
<sequence>MVTNRELDSTTTITTYYSTIVYPHHPRRLDSHDCSYTGIEYWDHRYPPKTAPNHETNDHRNQAWIAGPVLGSLAGAALLLTTAILLSRRRRKANGRHDGGNDAADKPQLHSDCIPTPLPTELDDSETRPPVELPETRVTGGHHELPDLRNPLSADVAGQA</sequence>
<keyword evidence="2" id="KW-0472">Membrane</keyword>
<evidence type="ECO:0000313" key="4">
    <source>
        <dbReference type="Proteomes" id="UP001433268"/>
    </source>
</evidence>
<dbReference type="RefSeq" id="XP_066665716.1">
    <property type="nucleotide sequence ID" value="XM_066813754.1"/>
</dbReference>
<dbReference type="Proteomes" id="UP001433268">
    <property type="component" value="Unassembled WGS sequence"/>
</dbReference>
<keyword evidence="2" id="KW-0812">Transmembrane</keyword>
<name>A0ABR1VU45_9PEZI</name>
<keyword evidence="2" id="KW-1133">Transmembrane helix</keyword>
<evidence type="ECO:0000256" key="1">
    <source>
        <dbReference type="SAM" id="MobiDB-lite"/>
    </source>
</evidence>
<feature type="compositionally biased region" description="Basic and acidic residues" evidence="1">
    <location>
        <begin position="95"/>
        <end position="109"/>
    </location>
</feature>